<proteinExistence type="predicted"/>
<dbReference type="GO" id="GO:0003746">
    <property type="term" value="F:translation elongation factor activity"/>
    <property type="evidence" value="ECO:0007669"/>
    <property type="project" value="UniProtKB-KW"/>
</dbReference>
<dbReference type="GO" id="GO:0006353">
    <property type="term" value="P:DNA-templated transcription termination"/>
    <property type="evidence" value="ECO:0007669"/>
    <property type="project" value="UniProtKB-KW"/>
</dbReference>
<dbReference type="AlphaFoldDB" id="A0A7C1I1U0"/>
<dbReference type="GO" id="GO:0003723">
    <property type="term" value="F:RNA binding"/>
    <property type="evidence" value="ECO:0007669"/>
    <property type="project" value="UniProtKB-KW"/>
</dbReference>
<keyword evidence="1" id="KW-0648">Protein biosynthesis</keyword>
<reference evidence="1" key="1">
    <citation type="journal article" date="2020" name="mSystems">
        <title>Genome- and Community-Level Interaction Insights into Carbon Utilization and Element Cycling Functions of Hydrothermarchaeota in Hydrothermal Sediment.</title>
        <authorList>
            <person name="Zhou Z."/>
            <person name="Liu Y."/>
            <person name="Xu W."/>
            <person name="Pan J."/>
            <person name="Luo Z.H."/>
            <person name="Li M."/>
        </authorList>
    </citation>
    <scope>NUCLEOTIDE SEQUENCE [LARGE SCALE GENOMIC DNA]</scope>
    <source>
        <strain evidence="1">SpSt-123</strain>
    </source>
</reference>
<gene>
    <name evidence="1" type="ORF">ENO04_03910</name>
</gene>
<dbReference type="EMBL" id="DSDY01000124">
    <property type="protein sequence ID" value="HDS10744.1"/>
    <property type="molecule type" value="Genomic_DNA"/>
</dbReference>
<evidence type="ECO:0000313" key="1">
    <source>
        <dbReference type="EMBL" id="HDS10744.1"/>
    </source>
</evidence>
<accession>A0A7C1I1U0</accession>
<comment type="caution">
    <text evidence="1">The sequence shown here is derived from an EMBL/GenBank/DDBJ whole genome shotgun (WGS) entry which is preliminary data.</text>
</comment>
<protein>
    <submittedName>
        <fullName evidence="1">Transcription elongation factor NusA</fullName>
    </submittedName>
</protein>
<sequence>MVKIPLDTICVKTGVLCPKCQRKIDTQEIRDYEVSVMKELLELEESGLRELKDAHYVKSVLYKDMLVLVMKIPGNSDALLKKLSKELSESLKVKVKVIEHTNDIRKVVAQLLSPVRVLGVNMVWLPDGTQIYSVRVLRSDERLFPMDKNSLEELLHLITGEYFTIKLE</sequence>
<keyword evidence="1" id="KW-0251">Elongation factor</keyword>
<organism evidence="1">
    <name type="scientific">Fervidicoccus fontis</name>
    <dbReference type="NCBI Taxonomy" id="683846"/>
    <lineage>
        <taxon>Archaea</taxon>
        <taxon>Thermoproteota</taxon>
        <taxon>Thermoprotei</taxon>
        <taxon>Fervidicoccales</taxon>
        <taxon>Fervidicoccaceae</taxon>
        <taxon>Fervidicoccus</taxon>
    </lineage>
</organism>
<name>A0A7C1I1U0_9CREN</name>